<dbReference type="EMBL" id="NPKI01000008">
    <property type="protein sequence ID" value="PAQ03687.1"/>
    <property type="molecule type" value="Genomic_DNA"/>
</dbReference>
<protein>
    <submittedName>
        <fullName evidence="1">Uncharacterized protein</fullName>
    </submittedName>
</protein>
<keyword evidence="2" id="KW-1185">Reference proteome</keyword>
<evidence type="ECO:0000313" key="2">
    <source>
        <dbReference type="Proteomes" id="UP000216215"/>
    </source>
</evidence>
<evidence type="ECO:0000313" key="1">
    <source>
        <dbReference type="EMBL" id="PAQ03687.1"/>
    </source>
</evidence>
<dbReference type="RefSeq" id="WP_095483260.1">
    <property type="nucleotide sequence ID" value="NZ_CP088151.1"/>
</dbReference>
<sequence length="69" mass="8372">MTRADLSVIPDTVARWRAHADFQTARECRLTARIYLRHKTPGWRFIHRLEMRRAIRFWHHYAEAVRAAQ</sequence>
<accession>A0AB36RFT7</accession>
<dbReference type="Proteomes" id="UP000216215">
    <property type="component" value="Unassembled WGS sequence"/>
</dbReference>
<gene>
    <name evidence="1" type="ORF">CIT25_04005</name>
</gene>
<comment type="caution">
    <text evidence="1">The sequence shown here is derived from an EMBL/GenBank/DDBJ whole genome shotgun (WGS) entry which is preliminary data.</text>
</comment>
<organism evidence="1 2">
    <name type="scientific">Mesorhizobium mediterraneum</name>
    <dbReference type="NCBI Taxonomy" id="43617"/>
    <lineage>
        <taxon>Bacteria</taxon>
        <taxon>Pseudomonadati</taxon>
        <taxon>Pseudomonadota</taxon>
        <taxon>Alphaproteobacteria</taxon>
        <taxon>Hyphomicrobiales</taxon>
        <taxon>Phyllobacteriaceae</taxon>
        <taxon>Mesorhizobium</taxon>
    </lineage>
</organism>
<proteinExistence type="predicted"/>
<reference evidence="2" key="1">
    <citation type="submission" date="2017-08" db="EMBL/GenBank/DDBJ databases">
        <title>Mesorhizobium wenxinae sp. nov., a novel rhizobial species isolated from root nodules of chickpea (Cicer arietinum L.).</title>
        <authorList>
            <person name="Zhang J."/>
        </authorList>
    </citation>
    <scope>NUCLEOTIDE SEQUENCE [LARGE SCALE GENOMIC DNA]</scope>
    <source>
        <strain evidence="2">USDA 3392</strain>
    </source>
</reference>
<dbReference type="AlphaFoldDB" id="A0AB36RFT7"/>
<name>A0AB36RFT7_9HYPH</name>